<reference evidence="2" key="1">
    <citation type="submission" date="2024-05" db="EMBL/GenBank/DDBJ databases">
        <authorList>
            <person name="Kim S."/>
            <person name="Heo J."/>
            <person name="Choi H."/>
            <person name="Choi Y."/>
            <person name="Kwon S.-W."/>
            <person name="Kim Y."/>
        </authorList>
    </citation>
    <scope>NUCLEOTIDE SEQUENCE</scope>
    <source>
        <strain evidence="2">KACC 23699</strain>
    </source>
</reference>
<feature type="region of interest" description="Disordered" evidence="1">
    <location>
        <begin position="344"/>
        <end position="366"/>
    </location>
</feature>
<dbReference type="AlphaFoldDB" id="A0AAU7JY06"/>
<evidence type="ECO:0000256" key="1">
    <source>
        <dbReference type="SAM" id="MobiDB-lite"/>
    </source>
</evidence>
<evidence type="ECO:0000313" key="2">
    <source>
        <dbReference type="EMBL" id="XBO45337.1"/>
    </source>
</evidence>
<accession>A0AAU7JY06</accession>
<sequence length="447" mass="46287">MTSLGSPVHISLGSGELTGTATIVLPAPTPQDWPAGLAFDPFPATYDEQDGSWVAQDGTYDPSAGTITLSVTHFSWWNPFSWNYHAIEDSLRQAGADMAGIPSGIAPTCANSPGADQAQLTGTGSKLVDACLDTDGSDVVLRMRGVKDYPLLVSWSGQATLQKHTDYGVDLSSLYRWFAATTHAIGQEQVLLPSGGDVHLLVAPDANAPVLVNVAYDPHLQLAGIVDATLRVVQAVRGATGVETTLEEVGSTVEDTACALAQLPKLTKDPVGTSATMIADCAAQVLRDASKGATSRLLRVVGAIPKVLASLVGVIVYAANTVASEVFTARDLLAGTTSQDFNIAAAGSPGATSPGGTGAQSPWPTQGNDGPPALWAWFGANFTFPDWVSCDTAVTWCIAGEGDQVHIIKVHGLVDTASVPLAARDPAVALTKAGLSKTVVAQVLRAH</sequence>
<name>A0AAU7JY06_9MICO</name>
<protein>
    <submittedName>
        <fullName evidence="2">Uncharacterized protein</fullName>
    </submittedName>
</protein>
<dbReference type="EMBL" id="CP157483">
    <property type="protein sequence ID" value="XBO45337.1"/>
    <property type="molecule type" value="Genomic_DNA"/>
</dbReference>
<gene>
    <name evidence="2" type="ORF">ABEG17_08405</name>
</gene>
<dbReference type="RefSeq" id="WP_406832829.1">
    <property type="nucleotide sequence ID" value="NZ_CP157483.1"/>
</dbReference>
<proteinExistence type="predicted"/>
<organism evidence="2">
    <name type="scientific">Pedococcus sp. KACC 23699</name>
    <dbReference type="NCBI Taxonomy" id="3149228"/>
    <lineage>
        <taxon>Bacteria</taxon>
        <taxon>Bacillati</taxon>
        <taxon>Actinomycetota</taxon>
        <taxon>Actinomycetes</taxon>
        <taxon>Micrococcales</taxon>
        <taxon>Intrasporangiaceae</taxon>
        <taxon>Pedococcus</taxon>
    </lineage>
</organism>